<proteinExistence type="predicted"/>
<dbReference type="CDD" id="cd03225">
    <property type="entry name" value="ABC_cobalt_CbiO_domain1"/>
    <property type="match status" value="1"/>
</dbReference>
<dbReference type="GO" id="GO:0016887">
    <property type="term" value="F:ATP hydrolysis activity"/>
    <property type="evidence" value="ECO:0007669"/>
    <property type="project" value="InterPro"/>
</dbReference>
<evidence type="ECO:0000313" key="5">
    <source>
        <dbReference type="EMBL" id="MYM18969.1"/>
    </source>
</evidence>
<comment type="caution">
    <text evidence="5">The sequence shown here is derived from an EMBL/GenBank/DDBJ whole genome shotgun (WGS) entry which is preliminary data.</text>
</comment>
<dbReference type="EMBL" id="WWEQ01000007">
    <property type="protein sequence ID" value="MYM18969.1"/>
    <property type="molecule type" value="Genomic_DNA"/>
</dbReference>
<dbReference type="InterPro" id="IPR015856">
    <property type="entry name" value="ABC_transpr_CbiO/EcfA_su"/>
</dbReference>
<dbReference type="InterPro" id="IPR003593">
    <property type="entry name" value="AAA+_ATPase"/>
</dbReference>
<dbReference type="SUPFAM" id="SSF52540">
    <property type="entry name" value="P-loop containing nucleoside triphosphate hydrolases"/>
    <property type="match status" value="1"/>
</dbReference>
<dbReference type="PANTHER" id="PTHR43158">
    <property type="entry name" value="SKFA PEPTIDE EXPORT ATP-BINDING PROTEIN SKFE"/>
    <property type="match status" value="1"/>
</dbReference>
<dbReference type="GO" id="GO:0016020">
    <property type="term" value="C:membrane"/>
    <property type="evidence" value="ECO:0007669"/>
    <property type="project" value="InterPro"/>
</dbReference>
<dbReference type="InterPro" id="IPR003439">
    <property type="entry name" value="ABC_transporter-like_ATP-bd"/>
</dbReference>
<keyword evidence="2" id="KW-0547">Nucleotide-binding</keyword>
<evidence type="ECO:0000256" key="1">
    <source>
        <dbReference type="ARBA" id="ARBA00022448"/>
    </source>
</evidence>
<keyword evidence="3 5" id="KW-0067">ATP-binding</keyword>
<gene>
    <name evidence="5" type="ORF">GSY69_02985</name>
</gene>
<dbReference type="Pfam" id="PF00005">
    <property type="entry name" value="ABC_tran"/>
    <property type="match status" value="1"/>
</dbReference>
<keyword evidence="1" id="KW-0813">Transport</keyword>
<dbReference type="RefSeq" id="WP_160952402.1">
    <property type="nucleotide sequence ID" value="NZ_WWEQ01000007.1"/>
</dbReference>
<protein>
    <submittedName>
        <fullName evidence="5">ATP-binding cassette domain-containing protein</fullName>
    </submittedName>
</protein>
<reference evidence="5 6" key="1">
    <citation type="submission" date="2020-01" db="EMBL/GenBank/DDBJ databases">
        <authorList>
            <person name="Deng T."/>
        </authorList>
    </citation>
    <scope>NUCLEOTIDE SEQUENCE [LARGE SCALE GENOMIC DNA]</scope>
    <source>
        <strain evidence="5 6">5221</strain>
    </source>
</reference>
<feature type="domain" description="ABC transporter" evidence="4">
    <location>
        <begin position="5"/>
        <end position="245"/>
    </location>
</feature>
<evidence type="ECO:0000259" key="4">
    <source>
        <dbReference type="PROSITE" id="PS50893"/>
    </source>
</evidence>
<dbReference type="PANTHER" id="PTHR43158:SF2">
    <property type="entry name" value="SKFA PEPTIDE EXPORT ATP-BINDING PROTEIN SKFE"/>
    <property type="match status" value="1"/>
</dbReference>
<evidence type="ECO:0000313" key="6">
    <source>
        <dbReference type="Proteomes" id="UP000469215"/>
    </source>
</evidence>
<sequence length="261" mass="28208">MSDVLKLEGVSVRRGDNRLLDGLSVKIEEGQHWAVLGPNGAGKTTFLEIAAGRLFPTQGEVEILGERLGRVDVFELRPRIGYASASLARHIPTGETVADAVVTAAYGVLGRWTEEYDELDVERAHDLLSAFGVDELAERRFGSLSEGEKKRVQIARSLMTDPELLLLDEPASGLDLGGREELLAALTEILSDRHAPATIMVTHHVEEIPAGTTHLLLIKRGRAVAAGTLEEALTQENLSEAFGMPISLAQSDGRYHAQATA</sequence>
<accession>A0A6N9H4X1</accession>
<dbReference type="Gene3D" id="3.40.50.300">
    <property type="entry name" value="P-loop containing nucleotide triphosphate hydrolases"/>
    <property type="match status" value="1"/>
</dbReference>
<dbReference type="PROSITE" id="PS50893">
    <property type="entry name" value="ABC_TRANSPORTER_2"/>
    <property type="match status" value="1"/>
</dbReference>
<organism evidence="5 6">
    <name type="scientific">Brevibacterium rongguiense</name>
    <dbReference type="NCBI Taxonomy" id="2695267"/>
    <lineage>
        <taxon>Bacteria</taxon>
        <taxon>Bacillati</taxon>
        <taxon>Actinomycetota</taxon>
        <taxon>Actinomycetes</taxon>
        <taxon>Micrococcales</taxon>
        <taxon>Brevibacteriaceae</taxon>
        <taxon>Brevibacterium</taxon>
    </lineage>
</organism>
<dbReference type="GO" id="GO:0005524">
    <property type="term" value="F:ATP binding"/>
    <property type="evidence" value="ECO:0007669"/>
    <property type="project" value="UniProtKB-KW"/>
</dbReference>
<keyword evidence="6" id="KW-1185">Reference proteome</keyword>
<dbReference type="AlphaFoldDB" id="A0A6N9H4X1"/>
<evidence type="ECO:0000256" key="2">
    <source>
        <dbReference type="ARBA" id="ARBA00022741"/>
    </source>
</evidence>
<dbReference type="InterPro" id="IPR027417">
    <property type="entry name" value="P-loop_NTPase"/>
</dbReference>
<dbReference type="SMART" id="SM00382">
    <property type="entry name" value="AAA"/>
    <property type="match status" value="1"/>
</dbReference>
<dbReference type="Proteomes" id="UP000469215">
    <property type="component" value="Unassembled WGS sequence"/>
</dbReference>
<evidence type="ECO:0000256" key="3">
    <source>
        <dbReference type="ARBA" id="ARBA00022840"/>
    </source>
</evidence>
<name>A0A6N9H4X1_9MICO</name>
<dbReference type="GO" id="GO:0022857">
    <property type="term" value="F:transmembrane transporter activity"/>
    <property type="evidence" value="ECO:0007669"/>
    <property type="project" value="UniProtKB-ARBA"/>
</dbReference>